<protein>
    <submittedName>
        <fullName evidence="1">HAD family phosphatase</fullName>
        <ecNumber evidence="1">3.1.3.-</ecNumber>
    </submittedName>
</protein>
<dbReference type="InterPro" id="IPR036412">
    <property type="entry name" value="HAD-like_sf"/>
</dbReference>
<name>A0A5J4RDN1_9ZZZZ</name>
<proteinExistence type="predicted"/>
<dbReference type="InterPro" id="IPR023198">
    <property type="entry name" value="PGP-like_dom2"/>
</dbReference>
<dbReference type="CDD" id="cd02603">
    <property type="entry name" value="HAD_sEH-N_like"/>
    <property type="match status" value="1"/>
</dbReference>
<dbReference type="NCBIfam" id="TIGR01509">
    <property type="entry name" value="HAD-SF-IA-v3"/>
    <property type="match status" value="1"/>
</dbReference>
<dbReference type="SFLD" id="SFLDS00003">
    <property type="entry name" value="Haloacid_Dehalogenase"/>
    <property type="match status" value="1"/>
</dbReference>
<dbReference type="InterPro" id="IPR006439">
    <property type="entry name" value="HAD-SF_hydro_IA"/>
</dbReference>
<dbReference type="Gene3D" id="1.10.150.240">
    <property type="entry name" value="Putative phosphatase, domain 2"/>
    <property type="match status" value="1"/>
</dbReference>
<dbReference type="SFLD" id="SFLDG01129">
    <property type="entry name" value="C1.5:_HAD__Beta-PGM__Phosphata"/>
    <property type="match status" value="1"/>
</dbReference>
<dbReference type="EMBL" id="SNRY01001368">
    <property type="protein sequence ID" value="KAA6331465.1"/>
    <property type="molecule type" value="Genomic_DNA"/>
</dbReference>
<gene>
    <name evidence="1" type="ORF">EZS27_019922</name>
    <name evidence="2" type="ORF">EZS27_019929</name>
</gene>
<dbReference type="SUPFAM" id="SSF56784">
    <property type="entry name" value="HAD-like"/>
    <property type="match status" value="1"/>
</dbReference>
<sequence>MHKLRMEISGIKNLLIDFGGVLVNLDRQACLNNFKNIGIEDIASFIDPYRQQGAFMQLEKGLITLSAFRDELRELSKKPVTDEQIDGAWNSFLVDIPVAKLDLLLKLREQYAIYLVSNTNLIHWEWACQNAFPHKGFRVEDYFDKRFLSFEMHCAKPEIELFQKVLEETAIIPEETLFIDDAEANCKAAQSLGIHTYMAKAKENWGHLFE</sequence>
<dbReference type="PANTHER" id="PTHR43611:SF3">
    <property type="entry name" value="FLAVIN MONONUCLEOTIDE HYDROLASE 1, CHLOROPLATIC"/>
    <property type="match status" value="1"/>
</dbReference>
<dbReference type="EMBL" id="SNRY01001368">
    <property type="protein sequence ID" value="KAA6331472.1"/>
    <property type="molecule type" value="Genomic_DNA"/>
</dbReference>
<keyword evidence="1" id="KW-0378">Hydrolase</keyword>
<dbReference type="PANTHER" id="PTHR43611">
    <property type="entry name" value="ALPHA-D-GLUCOSE 1-PHOSPHATE PHOSPHATASE"/>
    <property type="match status" value="1"/>
</dbReference>
<dbReference type="Pfam" id="PF00702">
    <property type="entry name" value="Hydrolase"/>
    <property type="match status" value="1"/>
</dbReference>
<reference evidence="1" key="1">
    <citation type="submission" date="2019-03" db="EMBL/GenBank/DDBJ databases">
        <title>Single cell metagenomics reveals metabolic interactions within the superorganism composed of flagellate Streblomastix strix and complex community of Bacteroidetes bacteria on its surface.</title>
        <authorList>
            <person name="Treitli S.C."/>
            <person name="Kolisko M."/>
            <person name="Husnik F."/>
            <person name="Keeling P."/>
            <person name="Hampl V."/>
        </authorList>
    </citation>
    <scope>NUCLEOTIDE SEQUENCE</scope>
    <source>
        <strain evidence="1">STM</strain>
    </source>
</reference>
<comment type="caution">
    <text evidence="1">The sequence shown here is derived from an EMBL/GenBank/DDBJ whole genome shotgun (WGS) entry which is preliminary data.</text>
</comment>
<evidence type="ECO:0000313" key="2">
    <source>
        <dbReference type="EMBL" id="KAA6331472.1"/>
    </source>
</evidence>
<dbReference type="AlphaFoldDB" id="A0A5J4RDN1"/>
<evidence type="ECO:0000313" key="1">
    <source>
        <dbReference type="EMBL" id="KAA6331465.1"/>
    </source>
</evidence>
<dbReference type="Gene3D" id="3.40.50.1000">
    <property type="entry name" value="HAD superfamily/HAD-like"/>
    <property type="match status" value="1"/>
</dbReference>
<dbReference type="InterPro" id="IPR023214">
    <property type="entry name" value="HAD_sf"/>
</dbReference>
<accession>A0A5J4RDN1</accession>
<organism evidence="1">
    <name type="scientific">termite gut metagenome</name>
    <dbReference type="NCBI Taxonomy" id="433724"/>
    <lineage>
        <taxon>unclassified sequences</taxon>
        <taxon>metagenomes</taxon>
        <taxon>organismal metagenomes</taxon>
    </lineage>
</organism>
<dbReference type="GO" id="GO:0016787">
    <property type="term" value="F:hydrolase activity"/>
    <property type="evidence" value="ECO:0007669"/>
    <property type="project" value="UniProtKB-KW"/>
</dbReference>
<dbReference type="EC" id="3.1.3.-" evidence="1"/>